<gene>
    <name evidence="2" type="ORF">CLV57_0841</name>
</gene>
<dbReference type="Pfam" id="PF07791">
    <property type="entry name" value="Imm11"/>
    <property type="match status" value="1"/>
</dbReference>
<evidence type="ECO:0000313" key="3">
    <source>
        <dbReference type="Proteomes" id="UP000242687"/>
    </source>
</evidence>
<accession>A0A2H9VSP3</accession>
<comment type="caution">
    <text evidence="2">The sequence shown here is derived from an EMBL/GenBank/DDBJ whole genome shotgun (WGS) entry which is preliminary data.</text>
</comment>
<sequence length="185" mass="21448">MNYYRLSDELYKPKKRWFLGSINFDGEWDFWKYVRAGRVIPPQKELFVSVRKGGLPLDFTMADFELLIVNEKVKDLISESEVQLIPVKVADLDLNLSLMVVNNEFDCVDEGRSIFDKWQMDDPIRPDRAGKYKSFAKMIINDALVPDGSHIFRIKNYSITVVVSEVLKNEMEAQKVSGVKFEKLS</sequence>
<evidence type="ECO:0000313" key="2">
    <source>
        <dbReference type="EMBL" id="PJJ83846.1"/>
    </source>
</evidence>
<protein>
    <recommendedName>
        <fullName evidence="1">Immunity MXAN-0049 protein domain-containing protein</fullName>
    </recommendedName>
</protein>
<evidence type="ECO:0000259" key="1">
    <source>
        <dbReference type="Pfam" id="PF07791"/>
    </source>
</evidence>
<dbReference type="InterPro" id="IPR012433">
    <property type="entry name" value="Imm11"/>
</dbReference>
<dbReference type="EMBL" id="PGFJ01000001">
    <property type="protein sequence ID" value="PJJ83846.1"/>
    <property type="molecule type" value="Genomic_DNA"/>
</dbReference>
<dbReference type="AlphaFoldDB" id="A0A2H9VSP3"/>
<keyword evidence="3" id="KW-1185">Reference proteome</keyword>
<organism evidence="2 3">
    <name type="scientific">Mucilaginibacter auburnensis</name>
    <dbReference type="NCBI Taxonomy" id="1457233"/>
    <lineage>
        <taxon>Bacteria</taxon>
        <taxon>Pseudomonadati</taxon>
        <taxon>Bacteroidota</taxon>
        <taxon>Sphingobacteriia</taxon>
        <taxon>Sphingobacteriales</taxon>
        <taxon>Sphingobacteriaceae</taxon>
        <taxon>Mucilaginibacter</taxon>
    </lineage>
</organism>
<dbReference type="RefSeq" id="WP_100340083.1">
    <property type="nucleotide sequence ID" value="NZ_PGFJ01000001.1"/>
</dbReference>
<dbReference type="OrthoDB" id="6932018at2"/>
<dbReference type="Proteomes" id="UP000242687">
    <property type="component" value="Unassembled WGS sequence"/>
</dbReference>
<name>A0A2H9VSP3_9SPHI</name>
<reference evidence="2 3" key="1">
    <citation type="submission" date="2017-11" db="EMBL/GenBank/DDBJ databases">
        <title>Genomic Encyclopedia of Archaeal and Bacterial Type Strains, Phase II (KMG-II): From Individual Species to Whole Genera.</title>
        <authorList>
            <person name="Goeker M."/>
        </authorList>
    </citation>
    <scope>NUCLEOTIDE SEQUENCE [LARGE SCALE GENOMIC DNA]</scope>
    <source>
        <strain evidence="2 3">DSM 28175</strain>
    </source>
</reference>
<proteinExistence type="predicted"/>
<feature type="domain" description="Immunity MXAN-0049 protein" evidence="1">
    <location>
        <begin position="51"/>
        <end position="183"/>
    </location>
</feature>